<dbReference type="Gene3D" id="3.40.190.10">
    <property type="entry name" value="Periplasmic binding protein-like II"/>
    <property type="match status" value="2"/>
</dbReference>
<dbReference type="Proteomes" id="UP000574761">
    <property type="component" value="Unassembled WGS sequence"/>
</dbReference>
<evidence type="ECO:0000256" key="4">
    <source>
        <dbReference type="ARBA" id="ARBA00023136"/>
    </source>
</evidence>
<feature type="signal peptide" evidence="7">
    <location>
        <begin position="1"/>
        <end position="26"/>
    </location>
</feature>
<evidence type="ECO:0000256" key="1">
    <source>
        <dbReference type="ARBA" id="ARBA00004635"/>
    </source>
</evidence>
<reference evidence="8 9" key="1">
    <citation type="submission" date="2020-08" db="EMBL/GenBank/DDBJ databases">
        <title>Genomic Encyclopedia of Type Strains, Phase IV (KMG-IV): sequencing the most valuable type-strain genomes for metagenomic binning, comparative biology and taxonomic classification.</title>
        <authorList>
            <person name="Goeker M."/>
        </authorList>
    </citation>
    <scope>NUCLEOTIDE SEQUENCE [LARGE SCALE GENOMIC DNA]</scope>
    <source>
        <strain evidence="8 9">DSM 100211</strain>
    </source>
</reference>
<evidence type="ECO:0000256" key="3">
    <source>
        <dbReference type="ARBA" id="ARBA00022729"/>
    </source>
</evidence>
<organism evidence="8 9">
    <name type="scientific">Mycoplana azooxidifex</name>
    <dbReference type="NCBI Taxonomy" id="1636188"/>
    <lineage>
        <taxon>Bacteria</taxon>
        <taxon>Pseudomonadati</taxon>
        <taxon>Pseudomonadota</taxon>
        <taxon>Alphaproteobacteria</taxon>
        <taxon>Hyphomicrobiales</taxon>
        <taxon>Rhizobiaceae</taxon>
        <taxon>Mycoplana</taxon>
    </lineage>
</organism>
<evidence type="ECO:0000256" key="7">
    <source>
        <dbReference type="SAM" id="SignalP"/>
    </source>
</evidence>
<dbReference type="AlphaFoldDB" id="A0A7W6GL58"/>
<keyword evidence="3 7" id="KW-0732">Signal</keyword>
<dbReference type="PANTHER" id="PTHR30429">
    <property type="entry name" value="D-METHIONINE-BINDING LIPOPROTEIN METQ"/>
    <property type="match status" value="1"/>
</dbReference>
<evidence type="ECO:0000313" key="8">
    <source>
        <dbReference type="EMBL" id="MBB3977584.1"/>
    </source>
</evidence>
<evidence type="ECO:0000256" key="2">
    <source>
        <dbReference type="ARBA" id="ARBA00008973"/>
    </source>
</evidence>
<feature type="chain" id="PRO_5030880258" evidence="7">
    <location>
        <begin position="27"/>
        <end position="271"/>
    </location>
</feature>
<dbReference type="GO" id="GO:0016020">
    <property type="term" value="C:membrane"/>
    <property type="evidence" value="ECO:0007669"/>
    <property type="project" value="UniProtKB-SubCell"/>
</dbReference>
<sequence>MKRATLSAVAALALTLTTSFTTAAHAETIKVGVVPGAYAETIEALVPEAKAAGIDIEAVEFTDWTTPNVALDAGDIDVNYFQHRPFLDNAIKDRGYKLTDVGAGILANIGLYSQKHKSFDEIPQDGTVAIANDPVNQGRGLLLIEKAGLIKLREGVGFQGTLDDIVENPRNLSFTEVEGPQLARVTGDVDLALGYPHFIAASGLFDPGSGLLYSGIDDLRFAILFTVKEDRKDDPLLKKLVELYQHSDAVRQAADKAYHSNDKLYTLSWQR</sequence>
<dbReference type="SUPFAM" id="SSF53850">
    <property type="entry name" value="Periplasmic binding protein-like II"/>
    <property type="match status" value="1"/>
</dbReference>
<keyword evidence="6" id="KW-0449">Lipoprotein</keyword>
<evidence type="ECO:0000313" key="9">
    <source>
        <dbReference type="Proteomes" id="UP000574761"/>
    </source>
</evidence>
<dbReference type="PANTHER" id="PTHR30429:SF1">
    <property type="entry name" value="D-METHIONINE-BINDING LIPOPROTEIN METQ-RELATED"/>
    <property type="match status" value="1"/>
</dbReference>
<accession>A0A7W6GL58</accession>
<dbReference type="InterPro" id="IPR004872">
    <property type="entry name" value="Lipoprotein_NlpA"/>
</dbReference>
<protein>
    <submittedName>
        <fullName evidence="8">D-methionine transport system substrate-binding protein</fullName>
    </submittedName>
</protein>
<keyword evidence="9" id="KW-1185">Reference proteome</keyword>
<comment type="subcellular location">
    <subcellularLocation>
        <location evidence="1">Membrane</location>
        <topology evidence="1">Lipid-anchor</topology>
    </subcellularLocation>
</comment>
<gene>
    <name evidence="8" type="ORF">GGQ64_002790</name>
</gene>
<comment type="caution">
    <text evidence="8">The sequence shown here is derived from an EMBL/GenBank/DDBJ whole genome shotgun (WGS) entry which is preliminary data.</text>
</comment>
<dbReference type="Pfam" id="PF03180">
    <property type="entry name" value="Lipoprotein_9"/>
    <property type="match status" value="1"/>
</dbReference>
<proteinExistence type="inferred from homology"/>
<keyword evidence="4" id="KW-0472">Membrane</keyword>
<comment type="similarity">
    <text evidence="2">Belongs to the NlpA lipoprotein family.</text>
</comment>
<keyword evidence="5" id="KW-0564">Palmitate</keyword>
<dbReference type="RefSeq" id="WP_183805149.1">
    <property type="nucleotide sequence ID" value="NZ_JACIEE010000005.1"/>
</dbReference>
<name>A0A7W6GL58_9HYPH</name>
<evidence type="ECO:0000256" key="5">
    <source>
        <dbReference type="ARBA" id="ARBA00023139"/>
    </source>
</evidence>
<dbReference type="EMBL" id="JACIEE010000005">
    <property type="protein sequence ID" value="MBB3977584.1"/>
    <property type="molecule type" value="Genomic_DNA"/>
</dbReference>
<evidence type="ECO:0000256" key="6">
    <source>
        <dbReference type="ARBA" id="ARBA00023288"/>
    </source>
</evidence>